<dbReference type="Proteomes" id="UP000193925">
    <property type="component" value="Chromosome AFERRI"/>
</dbReference>
<evidence type="ECO:0000313" key="3">
    <source>
        <dbReference type="EMBL" id="SMH66810.1"/>
    </source>
</evidence>
<dbReference type="RefSeq" id="WP_035190647.1">
    <property type="nucleotide sequence ID" value="NZ_CCCS020000002.1"/>
</dbReference>
<keyword evidence="1" id="KW-1133">Transmembrane helix</keyword>
<evidence type="ECO:0000313" key="4">
    <source>
        <dbReference type="Proteomes" id="UP000193925"/>
    </source>
</evidence>
<feature type="transmembrane region" description="Helical" evidence="1">
    <location>
        <begin position="48"/>
        <end position="73"/>
    </location>
</feature>
<keyword evidence="4" id="KW-1185">Reference proteome</keyword>
<name>A0A060UP80_9PROT</name>
<feature type="transmembrane region" description="Helical" evidence="1">
    <location>
        <begin position="120"/>
        <end position="141"/>
    </location>
</feature>
<organism evidence="2">
    <name type="scientific">Acidithiobacillus ferrivorans</name>
    <dbReference type="NCBI Taxonomy" id="160808"/>
    <lineage>
        <taxon>Bacteria</taxon>
        <taxon>Pseudomonadati</taxon>
        <taxon>Pseudomonadota</taxon>
        <taxon>Acidithiobacillia</taxon>
        <taxon>Acidithiobacillales</taxon>
        <taxon>Acidithiobacillaceae</taxon>
        <taxon>Acidithiobacillus</taxon>
    </lineage>
</organism>
<reference evidence="2" key="2">
    <citation type="submission" date="2014-07" db="EMBL/GenBank/DDBJ databases">
        <title>Initial genome analysis of the psychrotolerant acidophile Acidithiobacillus ferrivorans CF27: insights into iron and sulfur oxidation pathways and into biofilm formation.</title>
        <authorList>
            <person name="Talla E."/>
            <person name="Hedrich S."/>
            <person name="Mangenot S."/>
            <person name="Ji B."/>
            <person name="Johnson D.B."/>
            <person name="Barbe V."/>
            <person name="Bonnefoy V."/>
        </authorList>
    </citation>
    <scope>NUCLEOTIDE SEQUENCE [LARGE SCALE GENOMIC DNA]</scope>
    <source>
        <strain evidence="2">CF27</strain>
    </source>
</reference>
<protein>
    <submittedName>
        <fullName evidence="2">Uncharacterized protein</fullName>
    </submittedName>
</protein>
<reference evidence="3 4" key="3">
    <citation type="submission" date="2017-03" db="EMBL/GenBank/DDBJ databases">
        <authorList>
            <person name="Regsiter A."/>
            <person name="William W."/>
        </authorList>
    </citation>
    <scope>NUCLEOTIDE SEQUENCE [LARGE SCALE GENOMIC DNA]</scope>
    <source>
        <strain evidence="3">PRJEB5721</strain>
    </source>
</reference>
<sequence>MTGFFFSTQLLLYACIQALHNLGAVAIVGGGAAALLLARRSPGIQRTLVWVITLGWVNQGVTGTLFGVASYYYDGRLPDIHGIALTALFLKMACAVLGIILGMVYLRFERGWSGAVQRRILGFDFGLGVTALTAAAFLRWFS</sequence>
<reference evidence="2" key="1">
    <citation type="submission" date="2014-03" db="EMBL/GenBank/DDBJ databases">
        <authorList>
            <person name="Genoscope - CEA"/>
        </authorList>
    </citation>
    <scope>NUCLEOTIDE SEQUENCE [LARGE SCALE GENOMIC DNA]</scope>
    <source>
        <strain evidence="2">CF27</strain>
    </source>
</reference>
<proteinExistence type="predicted"/>
<gene>
    <name evidence="2" type="ORF">AFERRI_100043</name>
    <name evidence="3" type="ORF">AFERRI_50011</name>
</gene>
<dbReference type="EMBL" id="CCCS020000002">
    <property type="protein sequence ID" value="CDQ08608.1"/>
    <property type="molecule type" value="Genomic_DNA"/>
</dbReference>
<evidence type="ECO:0000256" key="1">
    <source>
        <dbReference type="SAM" id="Phobius"/>
    </source>
</evidence>
<dbReference type="EMBL" id="LT841305">
    <property type="protein sequence ID" value="SMH66810.1"/>
    <property type="molecule type" value="Genomic_DNA"/>
</dbReference>
<evidence type="ECO:0000313" key="2">
    <source>
        <dbReference type="EMBL" id="CDQ08608.1"/>
    </source>
</evidence>
<feature type="transmembrane region" description="Helical" evidence="1">
    <location>
        <begin position="85"/>
        <end position="108"/>
    </location>
</feature>
<dbReference type="AlphaFoldDB" id="A0A060UP80"/>
<accession>A0A060UP80</accession>
<feature type="transmembrane region" description="Helical" evidence="1">
    <location>
        <begin position="12"/>
        <end position="36"/>
    </location>
</feature>
<keyword evidence="1" id="KW-0812">Transmembrane</keyword>
<keyword evidence="1" id="KW-0472">Membrane</keyword>